<dbReference type="PANTHER" id="PTHR43029:SF10">
    <property type="entry name" value="AMMONIUM TRANSPORTER MEP2"/>
    <property type="match status" value="1"/>
</dbReference>
<dbReference type="NCBIfam" id="TIGR00836">
    <property type="entry name" value="amt"/>
    <property type="match status" value="1"/>
</dbReference>
<evidence type="ECO:0000313" key="11">
    <source>
        <dbReference type="EMBL" id="KPW48412.1"/>
    </source>
</evidence>
<feature type="domain" description="Ammonium transporter AmtB-like" evidence="10">
    <location>
        <begin position="51"/>
        <end position="453"/>
    </location>
</feature>
<feature type="transmembrane region" description="Helical" evidence="8">
    <location>
        <begin position="337"/>
        <end position="353"/>
    </location>
</feature>
<dbReference type="AlphaFoldDB" id="A0A0P9L5D6"/>
<evidence type="ECO:0000256" key="1">
    <source>
        <dbReference type="ARBA" id="ARBA00004141"/>
    </source>
</evidence>
<dbReference type="InterPro" id="IPR024041">
    <property type="entry name" value="NH4_transpt_AmtB-like_dom"/>
</dbReference>
<dbReference type="GO" id="GO:0008519">
    <property type="term" value="F:ammonium channel activity"/>
    <property type="evidence" value="ECO:0007669"/>
    <property type="project" value="InterPro"/>
</dbReference>
<keyword evidence="7 8" id="KW-0924">Ammonia transport</keyword>
<dbReference type="Gene3D" id="1.10.3430.10">
    <property type="entry name" value="Ammonium transporter AmtB like domains"/>
    <property type="match status" value="1"/>
</dbReference>
<evidence type="ECO:0000259" key="10">
    <source>
        <dbReference type="Pfam" id="PF00909"/>
    </source>
</evidence>
<feature type="signal peptide" evidence="9">
    <location>
        <begin position="1"/>
        <end position="39"/>
    </location>
</feature>
<reference evidence="11 12" key="1">
    <citation type="submission" date="2015-09" db="EMBL/GenBank/DDBJ databases">
        <title>Genome announcement of multiple Pseudomonas syringae strains.</title>
        <authorList>
            <person name="Thakur S."/>
            <person name="Wang P.W."/>
            <person name="Gong Y."/>
            <person name="Weir B.S."/>
            <person name="Guttman D.S."/>
        </authorList>
    </citation>
    <scope>NUCLEOTIDE SEQUENCE [LARGE SCALE GENOMIC DNA]</scope>
    <source>
        <strain evidence="11 12">ICMP4303</strain>
    </source>
</reference>
<feature type="transmembrane region" description="Helical" evidence="8">
    <location>
        <begin position="401"/>
        <end position="423"/>
    </location>
</feature>
<evidence type="ECO:0000256" key="9">
    <source>
        <dbReference type="SAM" id="SignalP"/>
    </source>
</evidence>
<dbReference type="PROSITE" id="PS01219">
    <property type="entry name" value="AMMONIUM_TRANSP"/>
    <property type="match status" value="1"/>
</dbReference>
<feature type="transmembrane region" description="Helical" evidence="8">
    <location>
        <begin position="217"/>
        <end position="234"/>
    </location>
</feature>
<feature type="transmembrane region" description="Helical" evidence="8">
    <location>
        <begin position="246"/>
        <end position="266"/>
    </location>
</feature>
<proteinExistence type="inferred from homology"/>
<gene>
    <name evidence="11" type="ORF">ALO88_100430</name>
</gene>
<feature type="transmembrane region" description="Helical" evidence="8">
    <location>
        <begin position="148"/>
        <end position="169"/>
    </location>
</feature>
<dbReference type="SUPFAM" id="SSF111352">
    <property type="entry name" value="Ammonium transporter"/>
    <property type="match status" value="1"/>
</dbReference>
<comment type="subcellular location">
    <subcellularLocation>
        <location evidence="8">Cell membrane</location>
        <topology evidence="8">Multi-pass membrane protein</topology>
    </subcellularLocation>
    <subcellularLocation>
        <location evidence="1">Membrane</location>
        <topology evidence="1">Multi-pass membrane protein</topology>
    </subcellularLocation>
</comment>
<dbReference type="PATRIC" id="fig|251702.3.peg.1165"/>
<keyword evidence="4 8" id="KW-0812">Transmembrane</keyword>
<comment type="caution">
    <text evidence="11">The sequence shown here is derived from an EMBL/GenBank/DDBJ whole genome shotgun (WGS) entry which is preliminary data.</text>
</comment>
<evidence type="ECO:0000256" key="5">
    <source>
        <dbReference type="ARBA" id="ARBA00022989"/>
    </source>
</evidence>
<evidence type="ECO:0000256" key="2">
    <source>
        <dbReference type="ARBA" id="ARBA00005887"/>
    </source>
</evidence>
<organism evidence="11 12">
    <name type="scientific">Pseudomonas syringae pv. antirrhini</name>
    <dbReference type="NCBI Taxonomy" id="251702"/>
    <lineage>
        <taxon>Bacteria</taxon>
        <taxon>Pseudomonadati</taxon>
        <taxon>Pseudomonadota</taxon>
        <taxon>Gammaproteobacteria</taxon>
        <taxon>Pseudomonadales</taxon>
        <taxon>Pseudomonadaceae</taxon>
        <taxon>Pseudomonas</taxon>
    </lineage>
</organism>
<dbReference type="Pfam" id="PF00909">
    <property type="entry name" value="Ammonium_transp"/>
    <property type="match status" value="1"/>
</dbReference>
<dbReference type="GO" id="GO:0005886">
    <property type="term" value="C:plasma membrane"/>
    <property type="evidence" value="ECO:0007669"/>
    <property type="project" value="UniProtKB-SubCell"/>
</dbReference>
<dbReference type="InterPro" id="IPR001905">
    <property type="entry name" value="Ammonium_transpt"/>
</dbReference>
<feature type="transmembrane region" description="Helical" evidence="8">
    <location>
        <begin position="310"/>
        <end position="331"/>
    </location>
</feature>
<dbReference type="InterPro" id="IPR018047">
    <property type="entry name" value="Ammonium_transpt_CS"/>
</dbReference>
<evidence type="ECO:0000256" key="8">
    <source>
        <dbReference type="RuleBase" id="RU362002"/>
    </source>
</evidence>
<name>A0A0P9L5D6_9PSED</name>
<comment type="similarity">
    <text evidence="2 8">Belongs to the ammonia transporter channel (TC 1.A.11.2) family.</text>
</comment>
<evidence type="ECO:0000256" key="3">
    <source>
        <dbReference type="ARBA" id="ARBA00022448"/>
    </source>
</evidence>
<evidence type="ECO:0000256" key="6">
    <source>
        <dbReference type="ARBA" id="ARBA00023136"/>
    </source>
</evidence>
<dbReference type="Proteomes" id="UP000050425">
    <property type="component" value="Unassembled WGS sequence"/>
</dbReference>
<accession>A0A0P9L5D6</accession>
<dbReference type="PANTHER" id="PTHR43029">
    <property type="entry name" value="AMMONIUM TRANSPORTER MEP2"/>
    <property type="match status" value="1"/>
</dbReference>
<dbReference type="EMBL" id="LJPT01000090">
    <property type="protein sequence ID" value="KPW48412.1"/>
    <property type="molecule type" value="Genomic_DNA"/>
</dbReference>
<feature type="transmembrane region" description="Helical" evidence="8">
    <location>
        <begin position="176"/>
        <end position="197"/>
    </location>
</feature>
<dbReference type="InterPro" id="IPR029020">
    <property type="entry name" value="Ammonium/urea_transptr"/>
</dbReference>
<sequence>MLPDTFHSFAGALNMVNRLHGKSLLALLTLSALAPWAQAAETPVLNTGSTAWMITAAVLVLFMCLPGLALFYGGLVRAKNMLSLFTQCFGIAGVVGVLWVIYGYSMVVDTSNMVEGQVTFNSFVGGLSRAFLAGMTPDSLVGEIPEGVFVTFQMTFAIITPALIAGAFAERMKFSAALLFMALWFTLVYAPVAHMVWGGAGALMHNWGVLDFAGGTAVHINAGVAALAACLVLGKRKGYQNTPMPAHNLSLTMAGAAMLWVGWFGFNIGSGGGLSGTSGIVMLNTQVGACAGILGWMFTEWFKVGKPSALGLASGALAGLVGITPACAYVGVGGALAIGVLCGVFCYLSVTVLKKRLGYDDSLDVFGLHGIGGMIGAVLTGVFCVPALGGLVPEVTMGAQVIAQVKGVLFTTVYCFAVSWIILKAVNALIGLRAHESVEEMGLDLAEHNERAYNH</sequence>
<feature type="transmembrane region" description="Helical" evidence="8">
    <location>
        <begin position="365"/>
        <end position="389"/>
    </location>
</feature>
<evidence type="ECO:0000313" key="12">
    <source>
        <dbReference type="Proteomes" id="UP000050425"/>
    </source>
</evidence>
<keyword evidence="6 8" id="KW-0472">Membrane</keyword>
<keyword evidence="3 8" id="KW-0813">Transport</keyword>
<keyword evidence="5 8" id="KW-1133">Transmembrane helix</keyword>
<feature type="chain" id="PRO_5006161911" description="Ammonium transporter" evidence="9">
    <location>
        <begin position="40"/>
        <end position="455"/>
    </location>
</feature>
<feature type="transmembrane region" description="Helical" evidence="8">
    <location>
        <begin position="49"/>
        <end position="72"/>
    </location>
</feature>
<protein>
    <recommendedName>
        <fullName evidence="8">Ammonium transporter</fullName>
    </recommendedName>
</protein>
<feature type="transmembrane region" description="Helical" evidence="8">
    <location>
        <begin position="278"/>
        <end position="298"/>
    </location>
</feature>
<evidence type="ECO:0000256" key="7">
    <source>
        <dbReference type="ARBA" id="ARBA00023177"/>
    </source>
</evidence>
<keyword evidence="9" id="KW-0732">Signal</keyword>
<evidence type="ECO:0000256" key="4">
    <source>
        <dbReference type="ARBA" id="ARBA00022692"/>
    </source>
</evidence>
<feature type="transmembrane region" description="Helical" evidence="8">
    <location>
        <begin position="84"/>
        <end position="104"/>
    </location>
</feature>